<sequence>MQFLVSKAATVAGIVTYIGPIEVFEFTMSSALAAGVPCINHEQVESSDTRPNTRISGFDGPSVR</sequence>
<gene>
    <name evidence="2" type="ORF">AWC07_12905</name>
</gene>
<keyword evidence="3" id="KW-1185">Reference proteome</keyword>
<reference evidence="2 3" key="1">
    <citation type="submission" date="2016-01" db="EMBL/GenBank/DDBJ databases">
        <title>The new phylogeny of the genus Mycobacterium.</title>
        <authorList>
            <person name="Tarcisio F."/>
            <person name="Conor M."/>
            <person name="Antonella G."/>
            <person name="Elisabetta G."/>
            <person name="Giulia F.S."/>
            <person name="Sara T."/>
            <person name="Anna F."/>
            <person name="Clotilde B."/>
            <person name="Roberto B."/>
            <person name="Veronica D.S."/>
            <person name="Fabio R."/>
            <person name="Monica P."/>
            <person name="Olivier J."/>
            <person name="Enrico T."/>
            <person name="Nicola S."/>
        </authorList>
    </citation>
    <scope>NUCLEOTIDE SEQUENCE [LARGE SCALE GENOMIC DNA]</scope>
    <source>
        <strain evidence="2 3">DSM 43505</strain>
    </source>
</reference>
<dbReference type="EMBL" id="LQOX01000121">
    <property type="protein sequence ID" value="ORV65655.1"/>
    <property type="molecule type" value="Genomic_DNA"/>
</dbReference>
<dbReference type="AlphaFoldDB" id="A0A1X1V9B6"/>
<evidence type="ECO:0000256" key="1">
    <source>
        <dbReference type="SAM" id="MobiDB-lite"/>
    </source>
</evidence>
<dbReference type="STRING" id="1777.AWC07_12905"/>
<evidence type="ECO:0000313" key="2">
    <source>
        <dbReference type="EMBL" id="ORV65655.1"/>
    </source>
</evidence>
<comment type="caution">
    <text evidence="2">The sequence shown here is derived from an EMBL/GenBank/DDBJ whole genome shotgun (WGS) entry which is preliminary data.</text>
</comment>
<organism evidence="2 3">
    <name type="scientific">Mycobacterium gastri</name>
    <dbReference type="NCBI Taxonomy" id="1777"/>
    <lineage>
        <taxon>Bacteria</taxon>
        <taxon>Bacillati</taxon>
        <taxon>Actinomycetota</taxon>
        <taxon>Actinomycetes</taxon>
        <taxon>Mycobacteriales</taxon>
        <taxon>Mycobacteriaceae</taxon>
        <taxon>Mycobacterium</taxon>
    </lineage>
</organism>
<dbReference type="Proteomes" id="UP000193738">
    <property type="component" value="Unassembled WGS sequence"/>
</dbReference>
<proteinExistence type="predicted"/>
<feature type="region of interest" description="Disordered" evidence="1">
    <location>
        <begin position="43"/>
        <end position="64"/>
    </location>
</feature>
<name>A0A1X1V9B6_MYCGS</name>
<evidence type="ECO:0000313" key="3">
    <source>
        <dbReference type="Proteomes" id="UP000193738"/>
    </source>
</evidence>
<protein>
    <submittedName>
        <fullName evidence="2">Uncharacterized protein</fullName>
    </submittedName>
</protein>
<accession>A0A1X1V9B6</accession>